<dbReference type="InterPro" id="IPR029035">
    <property type="entry name" value="DHS-like_NAD/FAD-binding_dom"/>
</dbReference>
<dbReference type="GO" id="GO:0070204">
    <property type="term" value="F:2-succinyl-5-enolpyruvyl-6-hydroxy-3-cyclohexene-1-carboxylic-acid synthase activity"/>
    <property type="evidence" value="ECO:0007669"/>
    <property type="project" value="UniProtKB-UniRule"/>
</dbReference>
<evidence type="ECO:0000256" key="1">
    <source>
        <dbReference type="ARBA" id="ARBA00022428"/>
    </source>
</evidence>
<evidence type="ECO:0000313" key="13">
    <source>
        <dbReference type="Proteomes" id="UP000030588"/>
    </source>
</evidence>
<reference evidence="12 14" key="3">
    <citation type="submission" date="2020-03" db="EMBL/GenBank/DDBJ databases">
        <title>Bacillus aquiflavi sp. nov., isolated from yellow water of strong flavor Chinese baijiu in Yibin region of China.</title>
        <authorList>
            <person name="Xie J."/>
        </authorList>
    </citation>
    <scope>NUCLEOTIDE SEQUENCE [LARGE SCALE GENOMIC DNA]</scope>
    <source>
        <strain evidence="12 14">Gsoil 114</strain>
    </source>
</reference>
<evidence type="ECO:0000313" key="14">
    <source>
        <dbReference type="Proteomes" id="UP000476934"/>
    </source>
</evidence>
<organism evidence="11 13">
    <name type="scientific">Heyndrickxia ginsengihumi</name>
    <dbReference type="NCBI Taxonomy" id="363870"/>
    <lineage>
        <taxon>Bacteria</taxon>
        <taxon>Bacillati</taxon>
        <taxon>Bacillota</taxon>
        <taxon>Bacilli</taxon>
        <taxon>Bacillales</taxon>
        <taxon>Bacillaceae</taxon>
        <taxon>Heyndrickxia</taxon>
    </lineage>
</organism>
<accession>A0A0A6VES8</accession>
<feature type="domain" description="Thiamine pyrophosphate enzyme TPP-binding" evidence="8">
    <location>
        <begin position="438"/>
        <end position="553"/>
    </location>
</feature>
<keyword evidence="14" id="KW-1185">Reference proteome</keyword>
<evidence type="ECO:0000259" key="8">
    <source>
        <dbReference type="Pfam" id="PF02775"/>
    </source>
</evidence>
<dbReference type="HAMAP" id="MF_01659">
    <property type="entry name" value="MenD"/>
    <property type="match status" value="1"/>
</dbReference>
<keyword evidence="3 7" id="KW-0479">Metal-binding</keyword>
<comment type="subunit">
    <text evidence="7">Homodimer.</text>
</comment>
<comment type="similarity">
    <text evidence="7">Belongs to the TPP enzyme family. MenD subfamily.</text>
</comment>
<comment type="pathway">
    <text evidence="7">Quinol/quinone metabolism; 1,4-dihydroxy-2-naphthoate biosynthesis; 1,4-dihydroxy-2-naphthoate from chorismate: step 2/7.</text>
</comment>
<dbReference type="SUPFAM" id="SSF52467">
    <property type="entry name" value="DHS-like NAD/FAD-binding domain"/>
    <property type="match status" value="1"/>
</dbReference>
<dbReference type="Proteomes" id="UP000030588">
    <property type="component" value="Unassembled WGS sequence"/>
</dbReference>
<dbReference type="Pfam" id="PF16582">
    <property type="entry name" value="TPP_enzyme_M_2"/>
    <property type="match status" value="1"/>
</dbReference>
<evidence type="ECO:0000313" key="12">
    <source>
        <dbReference type="EMBL" id="NEY21033.1"/>
    </source>
</evidence>
<evidence type="ECO:0000259" key="9">
    <source>
        <dbReference type="Pfam" id="PF02776"/>
    </source>
</evidence>
<evidence type="ECO:0000256" key="7">
    <source>
        <dbReference type="HAMAP-Rule" id="MF_01659"/>
    </source>
</evidence>
<dbReference type="STRING" id="363870.NG54_06250"/>
<comment type="pathway">
    <text evidence="7">Quinol/quinone metabolism; menaquinone biosynthesis.</text>
</comment>
<reference evidence="11 13" key="1">
    <citation type="submission" date="2014-10" db="EMBL/GenBank/DDBJ databases">
        <title>Draft genome of phytase producing Bacillus ginsengihumi strain M2.11.</title>
        <authorList>
            <person name="Toymentseva A."/>
            <person name="Boulygina E.A."/>
            <person name="Kazakov S.V."/>
            <person name="Kayumov I."/>
            <person name="Suleimanova A.D."/>
            <person name="Mardanova A.M."/>
            <person name="Maria S.N."/>
            <person name="Sergey M.Y."/>
            <person name="Sharipova M.R."/>
        </authorList>
    </citation>
    <scope>NUCLEOTIDE SEQUENCE [LARGE SCALE GENOMIC DNA]</scope>
    <source>
        <strain evidence="11 13">M2.11</strain>
    </source>
</reference>
<name>A0A0A6VES8_9BACI</name>
<proteinExistence type="inferred from homology"/>
<comment type="catalytic activity">
    <reaction evidence="7">
        <text>isochorismate + 2-oxoglutarate + H(+) = 5-enolpyruvoyl-6-hydroxy-2-succinyl-cyclohex-3-ene-1-carboxylate + CO2</text>
        <dbReference type="Rhea" id="RHEA:25593"/>
        <dbReference type="ChEBI" id="CHEBI:15378"/>
        <dbReference type="ChEBI" id="CHEBI:16526"/>
        <dbReference type="ChEBI" id="CHEBI:16810"/>
        <dbReference type="ChEBI" id="CHEBI:29780"/>
        <dbReference type="ChEBI" id="CHEBI:58818"/>
        <dbReference type="EC" id="2.2.1.9"/>
    </reaction>
</comment>
<gene>
    <name evidence="7 12" type="primary">menD</name>
    <name evidence="12" type="ORF">G4D61_13835</name>
    <name evidence="11" type="ORF">NG54_06250</name>
</gene>
<dbReference type="EMBL" id="JRUN01000013">
    <property type="protein sequence ID" value="KHD85968.1"/>
    <property type="molecule type" value="Genomic_DNA"/>
</dbReference>
<evidence type="ECO:0000256" key="2">
    <source>
        <dbReference type="ARBA" id="ARBA00022679"/>
    </source>
</evidence>
<dbReference type="AlphaFoldDB" id="A0A0A6VES8"/>
<dbReference type="UniPathway" id="UPA01057">
    <property type="reaction ID" value="UER00164"/>
</dbReference>
<dbReference type="InterPro" id="IPR011766">
    <property type="entry name" value="TPP_enzyme_TPP-bd"/>
</dbReference>
<evidence type="ECO:0000256" key="3">
    <source>
        <dbReference type="ARBA" id="ARBA00022723"/>
    </source>
</evidence>
<evidence type="ECO:0000256" key="5">
    <source>
        <dbReference type="ARBA" id="ARBA00023052"/>
    </source>
</evidence>
<protein>
    <recommendedName>
        <fullName evidence="7">2-succinyl-5-enolpyruvyl-6-hydroxy-3-cyclohexene-1-carboxylate synthase</fullName>
        <shortName evidence="7">SEPHCHC synthase</shortName>
        <ecNumber evidence="7">2.2.1.9</ecNumber>
    </recommendedName>
    <alternativeName>
        <fullName evidence="7">Menaquinone biosynthesis protein MenD</fullName>
    </alternativeName>
</protein>
<dbReference type="RefSeq" id="WP_035353903.1">
    <property type="nucleotide sequence ID" value="NZ_JAAIWK010000024.1"/>
</dbReference>
<dbReference type="GO" id="GO:0030976">
    <property type="term" value="F:thiamine pyrophosphate binding"/>
    <property type="evidence" value="ECO:0007669"/>
    <property type="project" value="UniProtKB-UniRule"/>
</dbReference>
<dbReference type="PIRSF" id="PIRSF004983">
    <property type="entry name" value="MenD"/>
    <property type="match status" value="1"/>
</dbReference>
<dbReference type="EC" id="2.2.1.9" evidence="7"/>
<dbReference type="GO" id="GO:0030145">
    <property type="term" value="F:manganese ion binding"/>
    <property type="evidence" value="ECO:0007669"/>
    <property type="project" value="UniProtKB-UniRule"/>
</dbReference>
<comment type="cofactor">
    <cofactor evidence="7">
        <name>thiamine diphosphate</name>
        <dbReference type="ChEBI" id="CHEBI:58937"/>
    </cofactor>
    <text evidence="7">Binds 1 thiamine pyrophosphate per subunit.</text>
</comment>
<dbReference type="Proteomes" id="UP000476934">
    <property type="component" value="Unassembled WGS sequence"/>
</dbReference>
<reference evidence="12 14" key="2">
    <citation type="submission" date="2020-02" db="EMBL/GenBank/DDBJ databases">
        <authorList>
            <person name="Feng H."/>
        </authorList>
    </citation>
    <scope>NUCLEOTIDE SEQUENCE [LARGE SCALE GENOMIC DNA]</scope>
    <source>
        <strain evidence="12 14">Gsoil 114</strain>
    </source>
</reference>
<dbReference type="Pfam" id="PF02775">
    <property type="entry name" value="TPP_enzyme_C"/>
    <property type="match status" value="1"/>
</dbReference>
<dbReference type="Pfam" id="PF02776">
    <property type="entry name" value="TPP_enzyme_N"/>
    <property type="match status" value="1"/>
</dbReference>
<keyword evidence="5 7" id="KW-0786">Thiamine pyrophosphate</keyword>
<dbReference type="SUPFAM" id="SSF52518">
    <property type="entry name" value="Thiamin diphosphate-binding fold (THDP-binding)"/>
    <property type="match status" value="2"/>
</dbReference>
<keyword evidence="4 7" id="KW-0460">Magnesium</keyword>
<evidence type="ECO:0000256" key="6">
    <source>
        <dbReference type="ARBA" id="ARBA00023211"/>
    </source>
</evidence>
<dbReference type="EMBL" id="JAAIWK010000024">
    <property type="protein sequence ID" value="NEY21033.1"/>
    <property type="molecule type" value="Genomic_DNA"/>
</dbReference>
<feature type="domain" description="Thiamine pyrophosphate enzyme N-terminal TPP-binding" evidence="9">
    <location>
        <begin position="14"/>
        <end position="124"/>
    </location>
</feature>
<comment type="cofactor">
    <cofactor evidence="7">
        <name>Mg(2+)</name>
        <dbReference type="ChEBI" id="CHEBI:18420"/>
    </cofactor>
    <cofactor evidence="7">
        <name>Mn(2+)</name>
        <dbReference type="ChEBI" id="CHEBI:29035"/>
    </cofactor>
</comment>
<evidence type="ECO:0000313" key="11">
    <source>
        <dbReference type="EMBL" id="KHD85968.1"/>
    </source>
</evidence>
<dbReference type="GO" id="GO:0009234">
    <property type="term" value="P:menaquinone biosynthetic process"/>
    <property type="evidence" value="ECO:0007669"/>
    <property type="project" value="UniProtKB-UniRule"/>
</dbReference>
<comment type="function">
    <text evidence="7">Catalyzes the thiamine diphosphate-dependent decarboxylation of 2-oxoglutarate and the subsequent addition of the resulting succinic semialdehyde-thiamine pyrophosphate anion to isochorismate to yield 2-succinyl-5-enolpyruvyl-6-hydroxy-3-cyclohexene-1-carboxylate (SEPHCHC).</text>
</comment>
<dbReference type="CDD" id="cd02009">
    <property type="entry name" value="TPP_SHCHC_synthase"/>
    <property type="match status" value="1"/>
</dbReference>
<dbReference type="CDD" id="cd07037">
    <property type="entry name" value="TPP_PYR_MenD"/>
    <property type="match status" value="1"/>
</dbReference>
<evidence type="ECO:0000259" key="10">
    <source>
        <dbReference type="Pfam" id="PF16582"/>
    </source>
</evidence>
<keyword evidence="1 7" id="KW-0474">Menaquinone biosynthesis</keyword>
<dbReference type="OrthoDB" id="9791859at2"/>
<dbReference type="PANTHER" id="PTHR42916:SF1">
    <property type="entry name" value="PROTEIN PHYLLO, CHLOROPLASTIC"/>
    <property type="match status" value="1"/>
</dbReference>
<keyword evidence="6 7" id="KW-0464">Manganese</keyword>
<keyword evidence="2 7" id="KW-0808">Transferase</keyword>
<dbReference type="InterPro" id="IPR004433">
    <property type="entry name" value="MenaQ_synth_MenD"/>
</dbReference>
<evidence type="ECO:0000256" key="4">
    <source>
        <dbReference type="ARBA" id="ARBA00022842"/>
    </source>
</evidence>
<dbReference type="InterPro" id="IPR032264">
    <property type="entry name" value="MenD_middle"/>
</dbReference>
<dbReference type="Gene3D" id="3.40.50.970">
    <property type="match status" value="2"/>
</dbReference>
<feature type="domain" description="Menaquinone biosynthesis protein MenD middle" evidence="10">
    <location>
        <begin position="212"/>
        <end position="404"/>
    </location>
</feature>
<dbReference type="NCBIfam" id="TIGR00173">
    <property type="entry name" value="menD"/>
    <property type="match status" value="1"/>
</dbReference>
<dbReference type="PANTHER" id="PTHR42916">
    <property type="entry name" value="2-SUCCINYL-5-ENOLPYRUVYL-6-HYDROXY-3-CYCLOHEXENE-1-CARBOXYLATE SYNTHASE"/>
    <property type="match status" value="1"/>
</dbReference>
<dbReference type="InterPro" id="IPR029061">
    <property type="entry name" value="THDP-binding"/>
</dbReference>
<dbReference type="InterPro" id="IPR012001">
    <property type="entry name" value="Thiamin_PyroP_enz_TPP-bd_dom"/>
</dbReference>
<dbReference type="Gene3D" id="3.40.50.1220">
    <property type="entry name" value="TPP-binding domain"/>
    <property type="match status" value="1"/>
</dbReference>
<sequence length="583" mass="65531">MGHQEVMTTYLANFIQQLVHGGIKHVVISPGSRSTPIAMLMVEHPELNVYIDIDERSAAFFALGMAKETREPVVLLCTSGTAAANYYPAVVEANISRVPLIVLTADRPHELRDVGAPQAINQIHLYGEHVKWFMEMPLPEDEEEVLNFVRQCGARAVATSAQVPAGPVHLNFPLREPLVPLLEPSPFEGLEDQHLFIDVIRGKLNISDSQVEQVVTQVEQKEKGLIICGPIDYPELNQHIVALSEKTGYPIIADPLSQLRSCGIFNPSIIDNYDSILKDQSFNQYFVPEVIIRFGAMPVSKPLTLLLKNAKNIIHYIIDGENGWRDPIKKGTTMVHSDEIAFCQKMDNQLKDRRQTKWTTMWQQLNEQTRSIVVNAMEMENALDEGKVVTELVKFLPEHSTIFVGNSMPIRDVDTFFHVNGRNIRILANRGANGIDGVVSSAIGASVNAENVYLLIGDLSFFHDFNGLLAAKMYQLNIRVILINNNGGGIFSFLPQAKEAKNFELLFGTPTNLSFEHGIAMYDGHYTKVHNWEQFRQAIADSTSSQGIQVIEVPTNRQKNVESHRKMWKKVSQEMNEYFRGEK</sequence>
<comment type="caution">
    <text evidence="11">The sequence shown here is derived from an EMBL/GenBank/DDBJ whole genome shotgun (WGS) entry which is preliminary data.</text>
</comment>
<dbReference type="UniPathway" id="UPA00079"/>
<dbReference type="GO" id="GO:0000287">
    <property type="term" value="F:magnesium ion binding"/>
    <property type="evidence" value="ECO:0007669"/>
    <property type="project" value="UniProtKB-UniRule"/>
</dbReference>